<dbReference type="Proteomes" id="UP000198878">
    <property type="component" value="Unassembled WGS sequence"/>
</dbReference>
<keyword evidence="2" id="KW-1185">Reference proteome</keyword>
<reference evidence="2" key="1">
    <citation type="submission" date="2016-10" db="EMBL/GenBank/DDBJ databases">
        <authorList>
            <person name="Varghese N."/>
            <person name="Submissions S."/>
        </authorList>
    </citation>
    <scope>NUCLEOTIDE SEQUENCE [LARGE SCALE GENOMIC DNA]</scope>
    <source>
        <strain evidence="2">DSM 44654</strain>
    </source>
</reference>
<proteinExistence type="predicted"/>
<gene>
    <name evidence="1" type="ORF">SAMN05421837_11052</name>
</gene>
<name>A0A1H5RD69_9PSEU</name>
<dbReference type="AlphaFoldDB" id="A0A1H5RD69"/>
<dbReference type="EMBL" id="FNUJ01000010">
    <property type="protein sequence ID" value="SEF36303.1"/>
    <property type="molecule type" value="Genomic_DNA"/>
</dbReference>
<organism evidence="1 2">
    <name type="scientific">Amycolatopsis pretoriensis</name>
    <dbReference type="NCBI Taxonomy" id="218821"/>
    <lineage>
        <taxon>Bacteria</taxon>
        <taxon>Bacillati</taxon>
        <taxon>Actinomycetota</taxon>
        <taxon>Actinomycetes</taxon>
        <taxon>Pseudonocardiales</taxon>
        <taxon>Pseudonocardiaceae</taxon>
        <taxon>Amycolatopsis</taxon>
    </lineage>
</organism>
<accession>A0A1H5RD69</accession>
<evidence type="ECO:0000313" key="2">
    <source>
        <dbReference type="Proteomes" id="UP000198878"/>
    </source>
</evidence>
<dbReference type="RefSeq" id="WP_143051078.1">
    <property type="nucleotide sequence ID" value="NZ_FNUJ01000010.1"/>
</dbReference>
<sequence>MFDEALVLARTHGDRLEEADALAAWARSPTPVAPTQATRHWIAALAHYDAVGVPEADHLRARLNS</sequence>
<evidence type="ECO:0000313" key="1">
    <source>
        <dbReference type="EMBL" id="SEF36303.1"/>
    </source>
</evidence>
<protein>
    <submittedName>
        <fullName evidence="1">Uncharacterized protein</fullName>
    </submittedName>
</protein>